<dbReference type="Pfam" id="PF00071">
    <property type="entry name" value="Ras"/>
    <property type="match status" value="1"/>
</dbReference>
<dbReference type="PANTHER" id="PTHR12822:SF2">
    <property type="entry name" value="PROTEIN YIPF"/>
    <property type="match status" value="1"/>
</dbReference>
<feature type="transmembrane region" description="Helical" evidence="6">
    <location>
        <begin position="370"/>
        <end position="392"/>
    </location>
</feature>
<dbReference type="EMBL" id="LR023616">
    <property type="protein sequence ID" value="SVE93235.1"/>
    <property type="molecule type" value="mRNA"/>
</dbReference>
<evidence type="ECO:0000256" key="2">
    <source>
        <dbReference type="ARBA" id="ARBA00010596"/>
    </source>
</evidence>
<dbReference type="GO" id="GO:0005794">
    <property type="term" value="C:Golgi apparatus"/>
    <property type="evidence" value="ECO:0007669"/>
    <property type="project" value="InterPro"/>
</dbReference>
<comment type="subcellular location">
    <subcellularLocation>
        <location evidence="1">Membrane</location>
        <topology evidence="1">Multi-pass membrane protein</topology>
    </subcellularLocation>
</comment>
<protein>
    <submittedName>
        <fullName evidence="8">EOG090X0CJ3</fullName>
    </submittedName>
</protein>
<dbReference type="FunFam" id="3.40.50.300:FF:001447">
    <property type="entry name" value="Ras-related protein Rab-1B"/>
    <property type="match status" value="1"/>
</dbReference>
<evidence type="ECO:0000256" key="1">
    <source>
        <dbReference type="ARBA" id="ARBA00004141"/>
    </source>
</evidence>
<keyword evidence="3 6" id="KW-0812">Transmembrane</keyword>
<dbReference type="PROSITE" id="PS51421">
    <property type="entry name" value="RAS"/>
    <property type="match status" value="1"/>
</dbReference>
<sequence length="494" mass="55672">MLLDLAPEDRQLSRMPSPYASNCTPYEMSHFPREIRELCKSSCTSAGLKISKAIVLGNVSVGKSCLVNRFCQKVFDQNYKATIGVDFEVERFDILQVPFNLQIWDTAGQERFKCIASSYYRDAHAVIVVFDMTDLYSLTSCPAWLEDALKVNNVRPIVFLVGTKRDLLGQPTGDRDPLETTSEQPKLSMLSWGYYQRYFDVDTEQVKERLMWSFLPRPSKDTLTHFIRPSPDLYGPFWVCVTLVFCIAIMGNISDYLQSGGEGQHWRYDFRKVSISATSIFIYALLVPFFLWGFLWWRKPEGSQSPLALTEIVSLYGYSLAIYIPISVLWTIPLPFIQWSLVIVGAALSGSVIVLSLWKPLSTHQRGIAVALLAILVALHFLLAAGLQLYFFRYAKDAAIHSDVERSATTQLIEPSNPADKVTELKPLSLVLEDKLSTNFYSEPDATSPNVTVTDNDVKGKTDSHVETTLSIKTDLTDHLINTSTPRLKVSNDV</sequence>
<dbReference type="SMART" id="SM00175">
    <property type="entry name" value="RAB"/>
    <property type="match status" value="1"/>
</dbReference>
<evidence type="ECO:0000256" key="5">
    <source>
        <dbReference type="ARBA" id="ARBA00023136"/>
    </source>
</evidence>
<accession>A0A4Y7NLW4</accession>
<feature type="transmembrane region" description="Helical" evidence="6">
    <location>
        <begin position="233"/>
        <end position="253"/>
    </location>
</feature>
<dbReference type="NCBIfam" id="TIGR00231">
    <property type="entry name" value="small_GTP"/>
    <property type="match status" value="1"/>
</dbReference>
<dbReference type="PANTHER" id="PTHR12822">
    <property type="entry name" value="PROTEIN YIPF"/>
    <property type="match status" value="1"/>
</dbReference>
<dbReference type="Pfam" id="PF04893">
    <property type="entry name" value="Yip1"/>
    <property type="match status" value="1"/>
</dbReference>
<dbReference type="PRINTS" id="PR00449">
    <property type="entry name" value="RASTRNSFRMNG"/>
</dbReference>
<dbReference type="GO" id="GO:0016192">
    <property type="term" value="P:vesicle-mediated transport"/>
    <property type="evidence" value="ECO:0007669"/>
    <property type="project" value="InterPro"/>
</dbReference>
<evidence type="ECO:0000313" key="8">
    <source>
        <dbReference type="EMBL" id="SVE93235.1"/>
    </source>
</evidence>
<dbReference type="GO" id="GO:0005525">
    <property type="term" value="F:GTP binding"/>
    <property type="evidence" value="ECO:0007669"/>
    <property type="project" value="InterPro"/>
</dbReference>
<dbReference type="SMART" id="SM00173">
    <property type="entry name" value="RAS"/>
    <property type="match status" value="1"/>
</dbReference>
<dbReference type="SMART" id="SM00174">
    <property type="entry name" value="RHO"/>
    <property type="match status" value="1"/>
</dbReference>
<evidence type="ECO:0000256" key="6">
    <source>
        <dbReference type="SAM" id="Phobius"/>
    </source>
</evidence>
<dbReference type="InterPro" id="IPR039765">
    <property type="entry name" value="Yip5/YIPF1/YIPF2"/>
</dbReference>
<reference evidence="8" key="1">
    <citation type="submission" date="2018-08" db="EMBL/GenBank/DDBJ databases">
        <authorList>
            <person name="Cornetti L."/>
        </authorList>
    </citation>
    <scope>NUCLEOTIDE SEQUENCE</scope>
    <source>
        <strain evidence="8">DE-FRO-2-1</strain>
    </source>
</reference>
<gene>
    <name evidence="8" type="primary">EOG090X0CJ3</name>
</gene>
<evidence type="ECO:0000256" key="4">
    <source>
        <dbReference type="ARBA" id="ARBA00022989"/>
    </source>
</evidence>
<dbReference type="InterPro" id="IPR005225">
    <property type="entry name" value="Small_GTP-bd"/>
</dbReference>
<feature type="domain" description="Yip1" evidence="7">
    <location>
        <begin position="213"/>
        <end position="384"/>
    </location>
</feature>
<feature type="transmembrane region" description="Helical" evidence="6">
    <location>
        <begin position="336"/>
        <end position="358"/>
    </location>
</feature>
<feature type="transmembrane region" description="Helical" evidence="6">
    <location>
        <begin position="273"/>
        <end position="295"/>
    </location>
</feature>
<dbReference type="InterPro" id="IPR006977">
    <property type="entry name" value="Yip1_dom"/>
</dbReference>
<dbReference type="GO" id="GO:0016020">
    <property type="term" value="C:membrane"/>
    <property type="evidence" value="ECO:0007669"/>
    <property type="project" value="UniProtKB-SubCell"/>
</dbReference>
<evidence type="ECO:0000259" key="7">
    <source>
        <dbReference type="Pfam" id="PF04893"/>
    </source>
</evidence>
<organism evidence="8">
    <name type="scientific">Moina brachiata</name>
    <dbReference type="NCBI Taxonomy" id="675436"/>
    <lineage>
        <taxon>Eukaryota</taxon>
        <taxon>Metazoa</taxon>
        <taxon>Ecdysozoa</taxon>
        <taxon>Arthropoda</taxon>
        <taxon>Crustacea</taxon>
        <taxon>Branchiopoda</taxon>
        <taxon>Diplostraca</taxon>
        <taxon>Cladocera</taxon>
        <taxon>Anomopoda</taxon>
        <taxon>Moinidae</taxon>
        <taxon>Moina</taxon>
    </lineage>
</organism>
<dbReference type="AlphaFoldDB" id="A0A4Y7NLW4"/>
<feature type="transmembrane region" description="Helical" evidence="6">
    <location>
        <begin position="307"/>
        <end position="330"/>
    </location>
</feature>
<proteinExistence type="evidence at transcript level"/>
<evidence type="ECO:0000256" key="3">
    <source>
        <dbReference type="ARBA" id="ARBA00022692"/>
    </source>
</evidence>
<dbReference type="SUPFAM" id="SSF52540">
    <property type="entry name" value="P-loop containing nucleoside triphosphate hydrolases"/>
    <property type="match status" value="1"/>
</dbReference>
<keyword evidence="5 6" id="KW-0472">Membrane</keyword>
<comment type="similarity">
    <text evidence="2">Belongs to the YIP1 family.</text>
</comment>
<keyword evidence="4 6" id="KW-1133">Transmembrane helix</keyword>
<dbReference type="PROSITE" id="PS51419">
    <property type="entry name" value="RAB"/>
    <property type="match status" value="1"/>
</dbReference>
<dbReference type="SMART" id="SM00176">
    <property type="entry name" value="RAN"/>
    <property type="match status" value="1"/>
</dbReference>
<dbReference type="GO" id="GO:0031267">
    <property type="term" value="F:small GTPase binding"/>
    <property type="evidence" value="ECO:0007669"/>
    <property type="project" value="InterPro"/>
</dbReference>
<dbReference type="Gene3D" id="3.40.50.300">
    <property type="entry name" value="P-loop containing nucleotide triphosphate hydrolases"/>
    <property type="match status" value="1"/>
</dbReference>
<dbReference type="InterPro" id="IPR027417">
    <property type="entry name" value="P-loop_NTPase"/>
</dbReference>
<dbReference type="GO" id="GO:0003924">
    <property type="term" value="F:GTPase activity"/>
    <property type="evidence" value="ECO:0007669"/>
    <property type="project" value="InterPro"/>
</dbReference>
<name>A0A4Y7NLW4_9CRUS</name>
<dbReference type="InterPro" id="IPR001806">
    <property type="entry name" value="Small_GTPase"/>
</dbReference>